<keyword evidence="2" id="KW-0479">Metal-binding</keyword>
<keyword evidence="2" id="KW-0464">Manganese</keyword>
<evidence type="ECO:0000313" key="5">
    <source>
        <dbReference type="Proteomes" id="UP000294911"/>
    </source>
</evidence>
<dbReference type="InterPro" id="IPR002933">
    <property type="entry name" value="Peptidase_M20"/>
</dbReference>
<gene>
    <name evidence="4" type="ORF">EV191_102250</name>
</gene>
<feature type="binding site" evidence="2">
    <location>
        <position position="146"/>
    </location>
    <ligand>
        <name>Mn(2+)</name>
        <dbReference type="ChEBI" id="CHEBI:29035"/>
        <label>2</label>
    </ligand>
</feature>
<dbReference type="EMBL" id="SLXQ01000002">
    <property type="protein sequence ID" value="TCP55038.1"/>
    <property type="molecule type" value="Genomic_DNA"/>
</dbReference>
<dbReference type="GO" id="GO:0019877">
    <property type="term" value="P:diaminopimelate biosynthetic process"/>
    <property type="evidence" value="ECO:0007669"/>
    <property type="project" value="UniProtKB-ARBA"/>
</dbReference>
<dbReference type="NCBIfam" id="TIGR01891">
    <property type="entry name" value="amidohydrolases"/>
    <property type="match status" value="1"/>
</dbReference>
<dbReference type="FunFam" id="3.30.70.360:FF:000001">
    <property type="entry name" value="N-acetyldiaminopimelate deacetylase"/>
    <property type="match status" value="1"/>
</dbReference>
<dbReference type="InterPro" id="IPR017439">
    <property type="entry name" value="Amidohydrolase"/>
</dbReference>
<dbReference type="AlphaFoldDB" id="A0A4R2R0Q7"/>
<feature type="domain" description="Peptidase M20 dimerisation" evidence="3">
    <location>
        <begin position="197"/>
        <end position="292"/>
    </location>
</feature>
<evidence type="ECO:0000313" key="4">
    <source>
        <dbReference type="EMBL" id="TCP55038.1"/>
    </source>
</evidence>
<dbReference type="Pfam" id="PF01546">
    <property type="entry name" value="Peptidase_M20"/>
    <property type="match status" value="1"/>
</dbReference>
<sequence>MFQLSMGEARVRDLLAALSEQIDRELPGAIELRHELHRLPELSGAEARTRDRVLDALPAELARTSVADTGAVLRIGGPGRSVAVRAELDGLAVTERTELPWASTRPGVMHACGHDVHLAALVALCRAAHAVDVPVPLVGILQPREETYPSGARDIAESGVLTEHQVRATIGAHVQPLLPDGTVACVPGAVNASCDEFTITVRGSGGHAAYPQLTRDPVLGLTQVVVAAQSLVSRRMDPMATAVLSVTTLDAGAAPNVTPDIATARGTIRAMNETARQQLHAELAELVERVAEAHGCAGELAVHGGEPVLHNDPRITEGTARYLRAQDITVDEVLRSAGSDDFAYFSACYPSLMMFVGTHGGSERLHSATFAPDDEHIRQVARAMLAGYLGAASTLGMDG</sequence>
<feature type="binding site" evidence="2">
    <location>
        <position position="366"/>
    </location>
    <ligand>
        <name>Mn(2+)</name>
        <dbReference type="ChEBI" id="CHEBI:29035"/>
        <label>2</label>
    </ligand>
</feature>
<dbReference type="PANTHER" id="PTHR11014">
    <property type="entry name" value="PEPTIDASE M20 FAMILY MEMBER"/>
    <property type="match status" value="1"/>
</dbReference>
<feature type="binding site" evidence="2">
    <location>
        <position position="114"/>
    </location>
    <ligand>
        <name>Mn(2+)</name>
        <dbReference type="ChEBI" id="CHEBI:29035"/>
        <label>2</label>
    </ligand>
</feature>
<dbReference type="SUPFAM" id="SSF55031">
    <property type="entry name" value="Bacterial exopeptidase dimerisation domain"/>
    <property type="match status" value="1"/>
</dbReference>
<keyword evidence="5" id="KW-1185">Reference proteome</keyword>
<feature type="binding site" evidence="2">
    <location>
        <position position="112"/>
    </location>
    <ligand>
        <name>Mn(2+)</name>
        <dbReference type="ChEBI" id="CHEBI:29035"/>
        <label>2</label>
    </ligand>
</feature>
<feature type="binding site" evidence="2">
    <location>
        <position position="173"/>
    </location>
    <ligand>
        <name>Mn(2+)</name>
        <dbReference type="ChEBI" id="CHEBI:29035"/>
        <label>1</label>
    </ligand>
</feature>
<name>A0A4R2R0Q7_9PSEU</name>
<dbReference type="CDD" id="cd03886">
    <property type="entry name" value="M20_Acy1"/>
    <property type="match status" value="1"/>
</dbReference>
<protein>
    <submittedName>
        <fullName evidence="4">Amidohydrolase</fullName>
    </submittedName>
</protein>
<evidence type="ECO:0000259" key="3">
    <source>
        <dbReference type="Pfam" id="PF07687"/>
    </source>
</evidence>
<dbReference type="InterPro" id="IPR036264">
    <property type="entry name" value="Bact_exopeptidase_dim_dom"/>
</dbReference>
<reference evidence="4 5" key="1">
    <citation type="submission" date="2019-03" db="EMBL/GenBank/DDBJ databases">
        <title>Genomic Encyclopedia of Type Strains, Phase IV (KMG-IV): sequencing the most valuable type-strain genomes for metagenomic binning, comparative biology and taxonomic classification.</title>
        <authorList>
            <person name="Goeker M."/>
        </authorList>
    </citation>
    <scope>NUCLEOTIDE SEQUENCE [LARGE SCALE GENOMIC DNA]</scope>
    <source>
        <strain evidence="4 5">DSM 45765</strain>
    </source>
</reference>
<dbReference type="PIRSF" id="PIRSF005962">
    <property type="entry name" value="Pept_M20D_amidohydro"/>
    <property type="match status" value="1"/>
</dbReference>
<proteinExistence type="predicted"/>
<dbReference type="SUPFAM" id="SSF53187">
    <property type="entry name" value="Zn-dependent exopeptidases"/>
    <property type="match status" value="1"/>
</dbReference>
<dbReference type="Gene3D" id="3.30.70.360">
    <property type="match status" value="1"/>
</dbReference>
<dbReference type="PANTHER" id="PTHR11014:SF63">
    <property type="entry name" value="METALLOPEPTIDASE, PUTATIVE (AFU_ORTHOLOGUE AFUA_6G09600)-RELATED"/>
    <property type="match status" value="1"/>
</dbReference>
<accession>A0A4R2R0Q7</accession>
<dbReference type="InterPro" id="IPR011650">
    <property type="entry name" value="Peptidase_M20_dimer"/>
</dbReference>
<comment type="caution">
    <text evidence="4">The sequence shown here is derived from an EMBL/GenBank/DDBJ whole genome shotgun (WGS) entry which is preliminary data.</text>
</comment>
<evidence type="ECO:0000256" key="2">
    <source>
        <dbReference type="PIRSR" id="PIRSR005962-1"/>
    </source>
</evidence>
<dbReference type="Gene3D" id="3.40.630.10">
    <property type="entry name" value="Zn peptidases"/>
    <property type="match status" value="1"/>
</dbReference>
<dbReference type="Proteomes" id="UP000294911">
    <property type="component" value="Unassembled WGS sequence"/>
</dbReference>
<dbReference type="GO" id="GO:0046872">
    <property type="term" value="F:metal ion binding"/>
    <property type="evidence" value="ECO:0007669"/>
    <property type="project" value="UniProtKB-KW"/>
</dbReference>
<evidence type="ECO:0000256" key="1">
    <source>
        <dbReference type="ARBA" id="ARBA00022801"/>
    </source>
</evidence>
<dbReference type="GO" id="GO:0050118">
    <property type="term" value="F:N-acetyldiaminopimelate deacetylase activity"/>
    <property type="evidence" value="ECO:0007669"/>
    <property type="project" value="UniProtKB-ARBA"/>
</dbReference>
<dbReference type="Pfam" id="PF07687">
    <property type="entry name" value="M20_dimer"/>
    <property type="match status" value="1"/>
</dbReference>
<organism evidence="4 5">
    <name type="scientific">Tamaricihabitans halophyticus</name>
    <dbReference type="NCBI Taxonomy" id="1262583"/>
    <lineage>
        <taxon>Bacteria</taxon>
        <taxon>Bacillati</taxon>
        <taxon>Actinomycetota</taxon>
        <taxon>Actinomycetes</taxon>
        <taxon>Pseudonocardiales</taxon>
        <taxon>Pseudonocardiaceae</taxon>
        <taxon>Tamaricihabitans</taxon>
    </lineage>
</organism>
<keyword evidence="1 4" id="KW-0378">Hydrolase</keyword>
<comment type="cofactor">
    <cofactor evidence="2">
        <name>Mn(2+)</name>
        <dbReference type="ChEBI" id="CHEBI:29035"/>
    </cofactor>
    <text evidence="2">The Mn(2+) ion enhances activity.</text>
</comment>